<reference evidence="3" key="1">
    <citation type="submission" date="2023-03" db="EMBL/GenBank/DDBJ databases">
        <title>Massive genome expansion in bonnet fungi (Mycena s.s.) driven by repeated elements and novel gene families across ecological guilds.</title>
        <authorList>
            <consortium name="Lawrence Berkeley National Laboratory"/>
            <person name="Harder C.B."/>
            <person name="Miyauchi S."/>
            <person name="Viragh M."/>
            <person name="Kuo A."/>
            <person name="Thoen E."/>
            <person name="Andreopoulos B."/>
            <person name="Lu D."/>
            <person name="Skrede I."/>
            <person name="Drula E."/>
            <person name="Henrissat B."/>
            <person name="Morin E."/>
            <person name="Kohler A."/>
            <person name="Barry K."/>
            <person name="LaButti K."/>
            <person name="Morin E."/>
            <person name="Salamov A."/>
            <person name="Lipzen A."/>
            <person name="Mereny Z."/>
            <person name="Hegedus B."/>
            <person name="Baldrian P."/>
            <person name="Stursova M."/>
            <person name="Weitz H."/>
            <person name="Taylor A."/>
            <person name="Grigoriev I.V."/>
            <person name="Nagy L.G."/>
            <person name="Martin F."/>
            <person name="Kauserud H."/>
        </authorList>
    </citation>
    <scope>NUCLEOTIDE SEQUENCE</scope>
    <source>
        <strain evidence="3">CBHHK182m</strain>
    </source>
</reference>
<accession>A0AAD7HK28</accession>
<comment type="caution">
    <text evidence="3">The sequence shown here is derived from an EMBL/GenBank/DDBJ whole genome shotgun (WGS) entry which is preliminary data.</text>
</comment>
<dbReference type="Proteomes" id="UP001215598">
    <property type="component" value="Unassembled WGS sequence"/>
</dbReference>
<name>A0AAD7HK28_9AGAR</name>
<proteinExistence type="predicted"/>
<feature type="compositionally biased region" description="Basic residues" evidence="2">
    <location>
        <begin position="1"/>
        <end position="10"/>
    </location>
</feature>
<sequence>MNTLKSKIRPGKAASENPPAPREQNDISVPPPRYVELLRRRNDTKPALDITNLAVQAEYERMEQNNANKRAELTRMKELLSEEEEEQSALETTASANAVELDTLITRLRQAMGEEEYKRWDASRDVAPEAKLTAPPALKTVSQSLVPKDHVEVSRPATQPLRGGQVNAIAGPSKIRGGGYTDTIPEASEIGTGGM</sequence>
<feature type="region of interest" description="Disordered" evidence="2">
    <location>
        <begin position="154"/>
        <end position="195"/>
    </location>
</feature>
<feature type="region of interest" description="Disordered" evidence="2">
    <location>
        <begin position="1"/>
        <end position="31"/>
    </location>
</feature>
<evidence type="ECO:0000313" key="4">
    <source>
        <dbReference type="Proteomes" id="UP001215598"/>
    </source>
</evidence>
<evidence type="ECO:0000313" key="3">
    <source>
        <dbReference type="EMBL" id="KAJ7722512.1"/>
    </source>
</evidence>
<dbReference type="AlphaFoldDB" id="A0AAD7HK28"/>
<keyword evidence="1" id="KW-0175">Coiled coil</keyword>
<feature type="coiled-coil region" evidence="1">
    <location>
        <begin position="52"/>
        <end position="93"/>
    </location>
</feature>
<dbReference type="EMBL" id="JARKIB010000219">
    <property type="protein sequence ID" value="KAJ7722512.1"/>
    <property type="molecule type" value="Genomic_DNA"/>
</dbReference>
<gene>
    <name evidence="3" type="ORF">B0H16DRAFT_1896123</name>
</gene>
<organism evidence="3 4">
    <name type="scientific">Mycena metata</name>
    <dbReference type="NCBI Taxonomy" id="1033252"/>
    <lineage>
        <taxon>Eukaryota</taxon>
        <taxon>Fungi</taxon>
        <taxon>Dikarya</taxon>
        <taxon>Basidiomycota</taxon>
        <taxon>Agaricomycotina</taxon>
        <taxon>Agaricomycetes</taxon>
        <taxon>Agaricomycetidae</taxon>
        <taxon>Agaricales</taxon>
        <taxon>Marasmiineae</taxon>
        <taxon>Mycenaceae</taxon>
        <taxon>Mycena</taxon>
    </lineage>
</organism>
<evidence type="ECO:0000256" key="2">
    <source>
        <dbReference type="SAM" id="MobiDB-lite"/>
    </source>
</evidence>
<keyword evidence="4" id="KW-1185">Reference proteome</keyword>
<protein>
    <submittedName>
        <fullName evidence="3">Uncharacterized protein</fullName>
    </submittedName>
</protein>
<evidence type="ECO:0000256" key="1">
    <source>
        <dbReference type="SAM" id="Coils"/>
    </source>
</evidence>